<dbReference type="Gene3D" id="2.60.40.2550">
    <property type="match status" value="1"/>
</dbReference>
<dbReference type="Pfam" id="PF18962">
    <property type="entry name" value="Por_Secre_tail"/>
    <property type="match status" value="1"/>
</dbReference>
<name>A0ABR7XFV6_9BACT</name>
<keyword evidence="3" id="KW-1185">Reference proteome</keyword>
<dbReference type="EMBL" id="JACXAJ010000002">
    <property type="protein sequence ID" value="MBD1397188.1"/>
    <property type="molecule type" value="Genomic_DNA"/>
</dbReference>
<dbReference type="Proteomes" id="UP000625551">
    <property type="component" value="Unassembled WGS sequence"/>
</dbReference>
<feature type="domain" description="Secretion system C-terminal sorting" evidence="1">
    <location>
        <begin position="186"/>
        <end position="261"/>
    </location>
</feature>
<dbReference type="InterPro" id="IPR026444">
    <property type="entry name" value="Secre_tail"/>
</dbReference>
<evidence type="ECO:0000313" key="3">
    <source>
        <dbReference type="Proteomes" id="UP000625551"/>
    </source>
</evidence>
<dbReference type="Pfam" id="PF05345">
    <property type="entry name" value="He_PIG"/>
    <property type="match status" value="1"/>
</dbReference>
<dbReference type="Gene3D" id="2.60.40.10">
    <property type="entry name" value="Immunoglobulins"/>
    <property type="match status" value="2"/>
</dbReference>
<protein>
    <submittedName>
        <fullName evidence="2">T9SS type A sorting domain-containing protein</fullName>
    </submittedName>
</protein>
<comment type="caution">
    <text evidence="2">The sequence shown here is derived from an EMBL/GenBank/DDBJ whole genome shotgun (WGS) entry which is preliminary data.</text>
</comment>
<gene>
    <name evidence="2" type="ORF">H9Q13_08435</name>
</gene>
<proteinExistence type="predicted"/>
<reference evidence="2 3" key="1">
    <citation type="submission" date="2020-09" db="EMBL/GenBank/DDBJ databases">
        <title>Genome sequencing and assembly of Pontibacter sp.</title>
        <authorList>
            <person name="Chhetri G."/>
        </authorList>
    </citation>
    <scope>NUCLEOTIDE SEQUENCE [LARGE SCALE GENOMIC DNA]</scope>
    <source>
        <strain evidence="2 3">JH31</strain>
    </source>
</reference>
<accession>A0ABR7XFV6</accession>
<organism evidence="2 3">
    <name type="scientific">Pontibacter aquaedesilientis</name>
    <dbReference type="NCBI Taxonomy" id="2766980"/>
    <lineage>
        <taxon>Bacteria</taxon>
        <taxon>Pseudomonadati</taxon>
        <taxon>Bacteroidota</taxon>
        <taxon>Cytophagia</taxon>
        <taxon>Cytophagales</taxon>
        <taxon>Hymenobacteraceae</taxon>
        <taxon>Pontibacter</taxon>
    </lineage>
</organism>
<evidence type="ECO:0000259" key="1">
    <source>
        <dbReference type="Pfam" id="PF18962"/>
    </source>
</evidence>
<dbReference type="InterPro" id="IPR013783">
    <property type="entry name" value="Ig-like_fold"/>
</dbReference>
<sequence>MLAVASDSDGGIASAILLAGSLPPGVSLNATNGDIFVVNPDALVTGLYTFTVRLADVTGATTDITLTLEILENSPVIIPLPVELVYFTATVRNNQATLQWLTASEQDNDRFEIERSADAKSFEKIGTVKGKGTSSVENKYEYADRTPVQGTVYYRLKQVDLDGEFAYSKVIAVNAKGLASELSTQVYPNPFPGMVKLTLTAPQKQAAEMVIYDMNGRQVLRKTLELEAGVNSMELQLQQLQSGMYFLKIVSDGMESTTKLIRN</sequence>
<evidence type="ECO:0000313" key="2">
    <source>
        <dbReference type="EMBL" id="MBD1397188.1"/>
    </source>
</evidence>
<dbReference type="NCBIfam" id="TIGR04183">
    <property type="entry name" value="Por_Secre_tail"/>
    <property type="match status" value="1"/>
</dbReference>